<keyword evidence="2" id="KW-1185">Reference proteome</keyword>
<evidence type="ECO:0000313" key="2">
    <source>
        <dbReference type="Proteomes" id="UP001056436"/>
    </source>
</evidence>
<organism evidence="1 2">
    <name type="scientific">Colletotrichum abscissum</name>
    <dbReference type="NCBI Taxonomy" id="1671311"/>
    <lineage>
        <taxon>Eukaryota</taxon>
        <taxon>Fungi</taxon>
        <taxon>Dikarya</taxon>
        <taxon>Ascomycota</taxon>
        <taxon>Pezizomycotina</taxon>
        <taxon>Sordariomycetes</taxon>
        <taxon>Hypocreomycetidae</taxon>
        <taxon>Glomerellales</taxon>
        <taxon>Glomerellaceae</taxon>
        <taxon>Colletotrichum</taxon>
        <taxon>Colletotrichum acutatum species complex</taxon>
    </lineage>
</organism>
<protein>
    <submittedName>
        <fullName evidence="1">Uncharacterized protein</fullName>
    </submittedName>
</protein>
<sequence length="58" mass="6449">MPTRRAAVLPRYGRTTRWTPSSTASSPVAGRRRGAEACYWCLCCRVFPVVGAMSRTRS</sequence>
<gene>
    <name evidence="1" type="ORF">CABS02_15488</name>
</gene>
<evidence type="ECO:0000313" key="1">
    <source>
        <dbReference type="EMBL" id="KAI3526921.1"/>
    </source>
</evidence>
<name>A0A9Q0AV69_9PEZI</name>
<reference evidence="1" key="1">
    <citation type="submission" date="2019-01" db="EMBL/GenBank/DDBJ databases">
        <title>Colletotrichum abscissum LGMF1257.</title>
        <authorList>
            <person name="Baroncelli R."/>
        </authorList>
    </citation>
    <scope>NUCLEOTIDE SEQUENCE</scope>
    <source>
        <strain evidence="1">Ca142</strain>
    </source>
</reference>
<accession>A0A9Q0AV69</accession>
<feature type="non-terminal residue" evidence="1">
    <location>
        <position position="58"/>
    </location>
</feature>
<dbReference type="EMBL" id="SDAQ01000381">
    <property type="protein sequence ID" value="KAI3526921.1"/>
    <property type="molecule type" value="Genomic_DNA"/>
</dbReference>
<dbReference type="AlphaFoldDB" id="A0A9Q0AV69"/>
<comment type="caution">
    <text evidence="1">The sequence shown here is derived from an EMBL/GenBank/DDBJ whole genome shotgun (WGS) entry which is preliminary data.</text>
</comment>
<proteinExistence type="predicted"/>
<dbReference type="Proteomes" id="UP001056436">
    <property type="component" value="Unassembled WGS sequence"/>
</dbReference>